<dbReference type="Proteomes" id="UP000186817">
    <property type="component" value="Unassembled WGS sequence"/>
</dbReference>
<keyword evidence="3" id="KW-1185">Reference proteome</keyword>
<sequence length="652" mass="73907">MSSSSENPERFSSAIGLAGSEDLGMWKSSAASRVGSTALSDMARFWHEISAKIGVLQRRMQKDGSDGTPSHHLEAKLELRSQLEEATSTTTAAPLSVTDPQPFSCSAGSADAATTVNLDGSKTLSPSPRSRPPDAVQREEELKETFRRAAERSSWNPDYQSDESWNGRHHLSYCNDEMSQNCRCYFDRWLDHKELLPQDAIQVQKPTWRLEPDGVSPAQRKVERQATCIYSVTGPGLRAPVPSATPVDSEAAALSKENVLKRRAMRVSRERPWELAPPPFFLSQRRAMSRSSSDCGKVSAGTQTELFGKELPNWMKEQAWDSHHHATWSNFQNLQGAILNPAPVRSYFDRPREPDVGARSAEKKPLDPKEGAVRILPLYRLEPLPGIDHVEIPERGLWPRFEPLESRSGVPLQKRPEILGIKHDASPEFKHKSTWSCPSLLTTSPNPEFVEKQQNWNTRHQITFQNEEVSRLDRSYFDRFREHHELRAPDSPRLADCSVWSLGKDVSTKESARTILSNSDDRFRNDGKWMHRHQLAFDNNGGRMPVQRNLRCYFDRWRDFPSEANPDPEDVLPEDPRRGTFTFMTESSRGKRRCKLKHSPEAGNLKVDVWSLVEKPSKQKVPRVEETFRGCNSASHLRVVGEFSGKLILAVK</sequence>
<name>A0A1Q9CV14_SYMMI</name>
<protein>
    <submittedName>
        <fullName evidence="2">Uncharacterized protein</fullName>
    </submittedName>
</protein>
<organism evidence="2 3">
    <name type="scientific">Symbiodinium microadriaticum</name>
    <name type="common">Dinoflagellate</name>
    <name type="synonym">Zooxanthella microadriatica</name>
    <dbReference type="NCBI Taxonomy" id="2951"/>
    <lineage>
        <taxon>Eukaryota</taxon>
        <taxon>Sar</taxon>
        <taxon>Alveolata</taxon>
        <taxon>Dinophyceae</taxon>
        <taxon>Suessiales</taxon>
        <taxon>Symbiodiniaceae</taxon>
        <taxon>Symbiodinium</taxon>
    </lineage>
</organism>
<evidence type="ECO:0000313" key="2">
    <source>
        <dbReference type="EMBL" id="OLP86758.1"/>
    </source>
</evidence>
<dbReference type="AlphaFoldDB" id="A0A1Q9CV14"/>
<dbReference type="OrthoDB" id="407601at2759"/>
<feature type="region of interest" description="Disordered" evidence="1">
    <location>
        <begin position="83"/>
        <end position="142"/>
    </location>
</feature>
<accession>A0A1Q9CV14</accession>
<reference evidence="2 3" key="1">
    <citation type="submission" date="2016-02" db="EMBL/GenBank/DDBJ databases">
        <title>Genome analysis of coral dinoflagellate symbionts highlights evolutionary adaptations to a symbiotic lifestyle.</title>
        <authorList>
            <person name="Aranda M."/>
            <person name="Li Y."/>
            <person name="Liew Y.J."/>
            <person name="Baumgarten S."/>
            <person name="Simakov O."/>
            <person name="Wilson M."/>
            <person name="Piel J."/>
            <person name="Ashoor H."/>
            <person name="Bougouffa S."/>
            <person name="Bajic V.B."/>
            <person name="Ryu T."/>
            <person name="Ravasi T."/>
            <person name="Bayer T."/>
            <person name="Micklem G."/>
            <person name="Kim H."/>
            <person name="Bhak J."/>
            <person name="Lajeunesse T.C."/>
            <person name="Voolstra C.R."/>
        </authorList>
    </citation>
    <scope>NUCLEOTIDE SEQUENCE [LARGE SCALE GENOMIC DNA]</scope>
    <source>
        <strain evidence="2 3">CCMP2467</strain>
    </source>
</reference>
<comment type="caution">
    <text evidence="2">The sequence shown here is derived from an EMBL/GenBank/DDBJ whole genome shotgun (WGS) entry which is preliminary data.</text>
</comment>
<evidence type="ECO:0000256" key="1">
    <source>
        <dbReference type="SAM" id="MobiDB-lite"/>
    </source>
</evidence>
<feature type="compositionally biased region" description="Polar residues" evidence="1">
    <location>
        <begin position="84"/>
        <end position="128"/>
    </location>
</feature>
<gene>
    <name evidence="2" type="ORF">AK812_SmicGene32113</name>
</gene>
<dbReference type="EMBL" id="LSRX01000901">
    <property type="protein sequence ID" value="OLP86758.1"/>
    <property type="molecule type" value="Genomic_DNA"/>
</dbReference>
<evidence type="ECO:0000313" key="3">
    <source>
        <dbReference type="Proteomes" id="UP000186817"/>
    </source>
</evidence>
<proteinExistence type="predicted"/>